<evidence type="ECO:0000256" key="6">
    <source>
        <dbReference type="SAM" id="Phobius"/>
    </source>
</evidence>
<dbReference type="EMBL" id="JBJHZZ010000002">
    <property type="protein sequence ID" value="MFL0246303.1"/>
    <property type="molecule type" value="Genomic_DNA"/>
</dbReference>
<comment type="subcellular location">
    <subcellularLocation>
        <location evidence="1">Cell membrane</location>
        <topology evidence="1">Multi-pass membrane protein</topology>
    </subcellularLocation>
</comment>
<gene>
    <name evidence="7" type="ORF">ACJDUG_04825</name>
</gene>
<evidence type="ECO:0000313" key="8">
    <source>
        <dbReference type="Proteomes" id="UP001623591"/>
    </source>
</evidence>
<protein>
    <submittedName>
        <fullName evidence="7">FUSC family protein</fullName>
    </submittedName>
</protein>
<feature type="transmembrane region" description="Helical" evidence="6">
    <location>
        <begin position="122"/>
        <end position="144"/>
    </location>
</feature>
<keyword evidence="2" id="KW-1003">Cell membrane</keyword>
<feature type="transmembrane region" description="Helical" evidence="6">
    <location>
        <begin position="89"/>
        <end position="116"/>
    </location>
</feature>
<evidence type="ECO:0000256" key="1">
    <source>
        <dbReference type="ARBA" id="ARBA00004651"/>
    </source>
</evidence>
<dbReference type="Proteomes" id="UP001623591">
    <property type="component" value="Unassembled WGS sequence"/>
</dbReference>
<keyword evidence="5 6" id="KW-0472">Membrane</keyword>
<keyword evidence="8" id="KW-1185">Reference proteome</keyword>
<keyword evidence="4 6" id="KW-1133">Transmembrane helix</keyword>
<organism evidence="7 8">
    <name type="scientific">Candidatus Clostridium stratigraminis</name>
    <dbReference type="NCBI Taxonomy" id="3381661"/>
    <lineage>
        <taxon>Bacteria</taxon>
        <taxon>Bacillati</taxon>
        <taxon>Bacillota</taxon>
        <taxon>Clostridia</taxon>
        <taxon>Eubacteriales</taxon>
        <taxon>Clostridiaceae</taxon>
        <taxon>Clostridium</taxon>
    </lineage>
</organism>
<evidence type="ECO:0000256" key="4">
    <source>
        <dbReference type="ARBA" id="ARBA00022989"/>
    </source>
</evidence>
<proteinExistence type="predicted"/>
<evidence type="ECO:0000256" key="3">
    <source>
        <dbReference type="ARBA" id="ARBA00022692"/>
    </source>
</evidence>
<evidence type="ECO:0000256" key="2">
    <source>
        <dbReference type="ARBA" id="ARBA00022475"/>
    </source>
</evidence>
<name>A0ABW8T1D5_9CLOT</name>
<dbReference type="InterPro" id="IPR010343">
    <property type="entry name" value="ArAE_1"/>
</dbReference>
<evidence type="ECO:0000256" key="5">
    <source>
        <dbReference type="ARBA" id="ARBA00023136"/>
    </source>
</evidence>
<comment type="caution">
    <text evidence="7">The sequence shown here is derived from an EMBL/GenBank/DDBJ whole genome shotgun (WGS) entry which is preliminary data.</text>
</comment>
<dbReference type="Pfam" id="PF06081">
    <property type="entry name" value="ArAE_1"/>
    <property type="match status" value="1"/>
</dbReference>
<feature type="transmembrane region" description="Helical" evidence="6">
    <location>
        <begin position="59"/>
        <end position="77"/>
    </location>
</feature>
<feature type="transmembrane region" description="Helical" evidence="6">
    <location>
        <begin position="12"/>
        <end position="31"/>
    </location>
</feature>
<accession>A0ABW8T1D5</accession>
<dbReference type="RefSeq" id="WP_406768776.1">
    <property type="nucleotide sequence ID" value="NZ_JBJHZZ010000002.1"/>
</dbReference>
<reference evidence="7 8" key="1">
    <citation type="submission" date="2024-11" db="EMBL/GenBank/DDBJ databases">
        <authorList>
            <person name="Heng Y.C."/>
            <person name="Lim A.C.H."/>
            <person name="Lee J.K.Y."/>
            <person name="Kittelmann S."/>
        </authorList>
    </citation>
    <scope>NUCLEOTIDE SEQUENCE [LARGE SCALE GENOMIC DNA]</scope>
    <source>
        <strain evidence="7 8">WILCCON 0185</strain>
    </source>
</reference>
<sequence>MLNIEKIETKSVKIALVVIISLLIGSLFKLYSPALIAINAVIAVQSTIYDSVSFGKDRVLGTVIGALVGIIIVTYLLHDVIITSIGIFLIIYACNLLNLKGSVAIAATVCLSIIFFPSPNYNALNVTISTIMGVFIAIIVNMLLSPFELIKNLNKSYYELKENIFFLYLKIFTANENIELEDFDSQVITFKTLVKSYNKEYIKIQDKKLKYEQIQTLYKNIDGINFFIASIIELEGNNLNDSNVRRVNNLLQLDLIALDCVENQYHSLFNFHVDKLLDYLEIIEEI</sequence>
<keyword evidence="3 6" id="KW-0812">Transmembrane</keyword>
<evidence type="ECO:0000313" key="7">
    <source>
        <dbReference type="EMBL" id="MFL0246303.1"/>
    </source>
</evidence>